<gene>
    <name evidence="1" type="ORF">P154DRAFT_530979</name>
</gene>
<dbReference type="OrthoDB" id="194358at2759"/>
<evidence type="ECO:0000313" key="1">
    <source>
        <dbReference type="EMBL" id="KAF2005351.1"/>
    </source>
</evidence>
<proteinExistence type="predicted"/>
<sequence>MLRCLAVADVKQQTVCVCETGDALAAHATRSSTAVTMILSADMKQRLAARRWLFDKLRMYYGNQRVTPFTVSHRPQTSADCMQAAVYVSQPHPSVASRFFSDTSWSNSSARHSMHWTAFLDRHHAMKEFVRRREKGEALSSIGISLRDVIMSPAISLEAAQPIDAVFGLYGVCKALGFEMAASDYTKPIAIVVTESARAIIESGRSLRLLESVVGAAGSDLGIPSWVPNFSGSIHTWSLTNPPHLSLSVRSQKMVSGNSRSEFAFEADGWALKVKGRRVDTVQAVGQTWKVDNTANILGGSATNTGQMAASLVDCIGSWYDLVYECSHSLVRDTVIQTLAKVLTDDWPGPLDPLETISRYLSLLVDRSKMGQNPQRMYLAHSDDGLAEVRQWGEILISSAIQRIMSQLLDAHWKAAFRTSGNLLGVGNYSVRSGDMVVIFHGMERPCIVRPCQGGYEFVGEAYVNRIMGGEFWSSRSDSDDERFILV</sequence>
<dbReference type="Pfam" id="PF26639">
    <property type="entry name" value="Het-6_barrel"/>
    <property type="match status" value="1"/>
</dbReference>
<dbReference type="InterPro" id="IPR052895">
    <property type="entry name" value="HetReg/Transcr_Mod"/>
</dbReference>
<evidence type="ECO:0008006" key="3">
    <source>
        <dbReference type="Google" id="ProtNLM"/>
    </source>
</evidence>
<reference evidence="1" key="1">
    <citation type="journal article" date="2020" name="Stud. Mycol.">
        <title>101 Dothideomycetes genomes: a test case for predicting lifestyles and emergence of pathogens.</title>
        <authorList>
            <person name="Haridas S."/>
            <person name="Albert R."/>
            <person name="Binder M."/>
            <person name="Bloem J."/>
            <person name="Labutti K."/>
            <person name="Salamov A."/>
            <person name="Andreopoulos B."/>
            <person name="Baker S."/>
            <person name="Barry K."/>
            <person name="Bills G."/>
            <person name="Bluhm B."/>
            <person name="Cannon C."/>
            <person name="Castanera R."/>
            <person name="Culley D."/>
            <person name="Daum C."/>
            <person name="Ezra D."/>
            <person name="Gonzalez J."/>
            <person name="Henrissat B."/>
            <person name="Kuo A."/>
            <person name="Liang C."/>
            <person name="Lipzen A."/>
            <person name="Lutzoni F."/>
            <person name="Magnuson J."/>
            <person name="Mondo S."/>
            <person name="Nolan M."/>
            <person name="Ohm R."/>
            <person name="Pangilinan J."/>
            <person name="Park H.-J."/>
            <person name="Ramirez L."/>
            <person name="Alfaro M."/>
            <person name="Sun H."/>
            <person name="Tritt A."/>
            <person name="Yoshinaga Y."/>
            <person name="Zwiers L.-H."/>
            <person name="Turgeon B."/>
            <person name="Goodwin S."/>
            <person name="Spatafora J."/>
            <person name="Crous P."/>
            <person name="Grigoriev I."/>
        </authorList>
    </citation>
    <scope>NUCLEOTIDE SEQUENCE</scope>
    <source>
        <strain evidence="1">CBS 123094</strain>
    </source>
</reference>
<dbReference type="PANTHER" id="PTHR24148">
    <property type="entry name" value="ANKYRIN REPEAT DOMAIN-CONTAINING PROTEIN 39 HOMOLOG-RELATED"/>
    <property type="match status" value="1"/>
</dbReference>
<protein>
    <recommendedName>
        <fullName evidence="3">Heterokaryon incompatibility domain-containing protein</fullName>
    </recommendedName>
</protein>
<dbReference type="Proteomes" id="UP000799779">
    <property type="component" value="Unassembled WGS sequence"/>
</dbReference>
<evidence type="ECO:0000313" key="2">
    <source>
        <dbReference type="Proteomes" id="UP000799779"/>
    </source>
</evidence>
<dbReference type="EMBL" id="ML977564">
    <property type="protein sequence ID" value="KAF2005351.1"/>
    <property type="molecule type" value="Genomic_DNA"/>
</dbReference>
<organism evidence="1 2">
    <name type="scientific">Amniculicola lignicola CBS 123094</name>
    <dbReference type="NCBI Taxonomy" id="1392246"/>
    <lineage>
        <taxon>Eukaryota</taxon>
        <taxon>Fungi</taxon>
        <taxon>Dikarya</taxon>
        <taxon>Ascomycota</taxon>
        <taxon>Pezizomycotina</taxon>
        <taxon>Dothideomycetes</taxon>
        <taxon>Pleosporomycetidae</taxon>
        <taxon>Pleosporales</taxon>
        <taxon>Amniculicolaceae</taxon>
        <taxon>Amniculicola</taxon>
    </lineage>
</organism>
<accession>A0A6A5WYV3</accession>
<dbReference type="PANTHER" id="PTHR24148:SF64">
    <property type="entry name" value="HETEROKARYON INCOMPATIBILITY DOMAIN-CONTAINING PROTEIN"/>
    <property type="match status" value="1"/>
</dbReference>
<dbReference type="AlphaFoldDB" id="A0A6A5WYV3"/>
<name>A0A6A5WYV3_9PLEO</name>
<keyword evidence="2" id="KW-1185">Reference proteome</keyword>